<dbReference type="AlphaFoldDB" id="A0A9P8QMF6"/>
<keyword evidence="3" id="KW-0732">Signal</keyword>
<gene>
    <name evidence="4" type="ORF">Trco_004142</name>
</gene>
<feature type="transmembrane region" description="Helical" evidence="2">
    <location>
        <begin position="351"/>
        <end position="369"/>
    </location>
</feature>
<reference evidence="4" key="1">
    <citation type="submission" date="2021-08" db="EMBL/GenBank/DDBJ databases">
        <title>Chromosome-Level Trichoderma cornu-damae using Hi-C Data.</title>
        <authorList>
            <person name="Kim C.S."/>
        </authorList>
    </citation>
    <scope>NUCLEOTIDE SEQUENCE</scope>
    <source>
        <strain evidence="4">KA19-0412C</strain>
    </source>
</reference>
<dbReference type="OrthoDB" id="4225201at2759"/>
<feature type="compositionally biased region" description="Basic and acidic residues" evidence="1">
    <location>
        <begin position="492"/>
        <end position="502"/>
    </location>
</feature>
<proteinExistence type="predicted"/>
<feature type="region of interest" description="Disordered" evidence="1">
    <location>
        <begin position="280"/>
        <end position="318"/>
    </location>
</feature>
<feature type="region of interest" description="Disordered" evidence="1">
    <location>
        <begin position="462"/>
        <end position="502"/>
    </location>
</feature>
<keyword evidence="2" id="KW-1133">Transmembrane helix</keyword>
<keyword evidence="2" id="KW-0812">Transmembrane</keyword>
<evidence type="ECO:0000313" key="4">
    <source>
        <dbReference type="EMBL" id="KAH6607829.1"/>
    </source>
</evidence>
<accession>A0A9P8QMF6</accession>
<keyword evidence="5" id="KW-1185">Reference proteome</keyword>
<evidence type="ECO:0000256" key="3">
    <source>
        <dbReference type="SAM" id="SignalP"/>
    </source>
</evidence>
<dbReference type="EMBL" id="JAIWOZ010000003">
    <property type="protein sequence ID" value="KAH6607829.1"/>
    <property type="molecule type" value="Genomic_DNA"/>
</dbReference>
<feature type="chain" id="PRO_5040359723" evidence="3">
    <location>
        <begin position="25"/>
        <end position="502"/>
    </location>
</feature>
<evidence type="ECO:0000313" key="5">
    <source>
        <dbReference type="Proteomes" id="UP000827724"/>
    </source>
</evidence>
<evidence type="ECO:0000256" key="1">
    <source>
        <dbReference type="SAM" id="MobiDB-lite"/>
    </source>
</evidence>
<sequence length="502" mass="55743">MRGLGKAATLMLAPTAALTRPVRATPMPLRAQTDAPNDAAFAVAVAVDTSSSAVAKAADQTLVFNLDIQESPEACSRAKVRIDGFLLSQDDNGAGQGTFASLDGHTVAASWNFTCREHARRVPWDQDLAVTIMSLDGEAVPETTFFTSFRQRTPAKVYDVGGDSVVYTTEGHAPSRLGEKEVLDRIRAMTGSADVGGEVGAEIKAEIKDIISMERQIRELGEVVHAKQEKVLGGLGIRPSAPAFNLQTFYQTAKLASSTLRGTMEHWLSSVLGFPVDGTNHGFRHHHHHHHHHDGSPPHRSHNQNHHHHHPPHHRDDGLVVSMQVDGQGGQHFFYYRDNGGSARLIPHISYLPLFATIFTFHLALFFILRSVRRRIHSRHPRREARARRRVQRRARRAGFEQTAGNLLCRMRDFLPFRAERVELNEKTSMLVMREEETSMEDELAAFQEAASVVGDMVAAQERRAARADGTQPPRFTEDVSPPAYDELEEAHDEKRPDGCGC</sequence>
<organism evidence="4 5">
    <name type="scientific">Trichoderma cornu-damae</name>
    <dbReference type="NCBI Taxonomy" id="654480"/>
    <lineage>
        <taxon>Eukaryota</taxon>
        <taxon>Fungi</taxon>
        <taxon>Dikarya</taxon>
        <taxon>Ascomycota</taxon>
        <taxon>Pezizomycotina</taxon>
        <taxon>Sordariomycetes</taxon>
        <taxon>Hypocreomycetidae</taxon>
        <taxon>Hypocreales</taxon>
        <taxon>Hypocreaceae</taxon>
        <taxon>Trichoderma</taxon>
    </lineage>
</organism>
<name>A0A9P8QMF6_9HYPO</name>
<feature type="signal peptide" evidence="3">
    <location>
        <begin position="1"/>
        <end position="24"/>
    </location>
</feature>
<comment type="caution">
    <text evidence="4">The sequence shown here is derived from an EMBL/GenBank/DDBJ whole genome shotgun (WGS) entry which is preliminary data.</text>
</comment>
<feature type="compositionally biased region" description="Basic residues" evidence="1">
    <location>
        <begin position="282"/>
        <end position="313"/>
    </location>
</feature>
<keyword evidence="2" id="KW-0472">Membrane</keyword>
<protein>
    <submittedName>
        <fullName evidence="4">Uncharacterized protein</fullName>
    </submittedName>
</protein>
<dbReference type="Proteomes" id="UP000827724">
    <property type="component" value="Unassembled WGS sequence"/>
</dbReference>
<evidence type="ECO:0000256" key="2">
    <source>
        <dbReference type="SAM" id="Phobius"/>
    </source>
</evidence>